<dbReference type="InterPro" id="IPR014722">
    <property type="entry name" value="Rib_uL2_dom2"/>
</dbReference>
<dbReference type="CDD" id="cd05794">
    <property type="entry name" value="S1_EF-P_repeat_2"/>
    <property type="match status" value="1"/>
</dbReference>
<dbReference type="PATRIC" id="fig|1619048.3.peg.82"/>
<evidence type="ECO:0000256" key="6">
    <source>
        <dbReference type="ARBA" id="ARBA00022917"/>
    </source>
</evidence>
<dbReference type="InterPro" id="IPR013852">
    <property type="entry name" value="Transl_elong_P/YeiP_CS"/>
</dbReference>
<dbReference type="SMART" id="SM01185">
    <property type="entry name" value="EFP"/>
    <property type="match status" value="1"/>
</dbReference>
<evidence type="ECO:0000256" key="4">
    <source>
        <dbReference type="ARBA" id="ARBA00022490"/>
    </source>
</evidence>
<evidence type="ECO:0000256" key="7">
    <source>
        <dbReference type="HAMAP-Rule" id="MF_00141"/>
    </source>
</evidence>
<gene>
    <name evidence="7" type="primary">efp</name>
    <name evidence="12" type="ORF">UU49_C0002G0022</name>
</gene>
<keyword evidence="6 7" id="KW-0648">Protein biosynthesis</keyword>
<comment type="pathway">
    <text evidence="2 7">Protein biosynthesis; polypeptide chain elongation.</text>
</comment>
<dbReference type="AlphaFoldDB" id="A0A0G0VGG8"/>
<dbReference type="STRING" id="1619048.UU49_C0002G0022"/>
<evidence type="ECO:0000256" key="9">
    <source>
        <dbReference type="RuleBase" id="RU004389"/>
    </source>
</evidence>
<dbReference type="SUPFAM" id="SSF50249">
    <property type="entry name" value="Nucleic acid-binding proteins"/>
    <property type="match status" value="2"/>
</dbReference>
<dbReference type="PROSITE" id="PS01275">
    <property type="entry name" value="EFP"/>
    <property type="match status" value="1"/>
</dbReference>
<sequence>MASVNEISKESILRLNGEIYLVMDSQHVNPGKGAAFVRTKLKNIKSGKTIEMTFKSNESVEMVEVERRRMQYLYNNGQMYSFMDNESYEQIEINGSLLEGKKEFLKEGLEVMVIKFEGVPLSMTLPMKVTYKIVEAEPGVKGDTAGGNVTKEATVENGTKIRVPLFIKVGEEVIVNTETGEYVERA</sequence>
<comment type="caution">
    <text evidence="12">The sequence shown here is derived from an EMBL/GenBank/DDBJ whole genome shotgun (WGS) entry which is preliminary data.</text>
</comment>
<organism evidence="12 13">
    <name type="scientific">Candidatus Magasanikbacteria bacterium GW2011_GWC2_41_17</name>
    <dbReference type="NCBI Taxonomy" id="1619048"/>
    <lineage>
        <taxon>Bacteria</taxon>
        <taxon>Candidatus Magasanikiibacteriota</taxon>
    </lineage>
</organism>
<dbReference type="GO" id="GO:0003746">
    <property type="term" value="F:translation elongation factor activity"/>
    <property type="evidence" value="ECO:0007669"/>
    <property type="project" value="UniProtKB-UniRule"/>
</dbReference>
<dbReference type="InterPro" id="IPR013185">
    <property type="entry name" value="Transl_elong_KOW-like"/>
</dbReference>
<evidence type="ECO:0000256" key="8">
    <source>
        <dbReference type="NCBIfam" id="TIGR00038"/>
    </source>
</evidence>
<dbReference type="InterPro" id="IPR001059">
    <property type="entry name" value="Transl_elong_P/YeiP_cen"/>
</dbReference>
<dbReference type="HAMAP" id="MF_00141">
    <property type="entry name" value="EF_P"/>
    <property type="match status" value="1"/>
</dbReference>
<evidence type="ECO:0000313" key="12">
    <source>
        <dbReference type="EMBL" id="KKR99908.1"/>
    </source>
</evidence>
<evidence type="ECO:0000259" key="11">
    <source>
        <dbReference type="SMART" id="SM01185"/>
    </source>
</evidence>
<dbReference type="GO" id="GO:0043043">
    <property type="term" value="P:peptide biosynthetic process"/>
    <property type="evidence" value="ECO:0007669"/>
    <property type="project" value="InterPro"/>
</dbReference>
<comment type="subcellular location">
    <subcellularLocation>
        <location evidence="1 7">Cytoplasm</location>
    </subcellularLocation>
</comment>
<evidence type="ECO:0000313" key="13">
    <source>
        <dbReference type="Proteomes" id="UP000034108"/>
    </source>
</evidence>
<dbReference type="PANTHER" id="PTHR30053">
    <property type="entry name" value="ELONGATION FACTOR P"/>
    <property type="match status" value="1"/>
</dbReference>
<evidence type="ECO:0000256" key="1">
    <source>
        <dbReference type="ARBA" id="ARBA00004496"/>
    </source>
</evidence>
<dbReference type="Pfam" id="PF08207">
    <property type="entry name" value="EFP_N"/>
    <property type="match status" value="1"/>
</dbReference>
<dbReference type="FunFam" id="2.40.50.140:FF:000004">
    <property type="entry name" value="Elongation factor P"/>
    <property type="match status" value="1"/>
</dbReference>
<dbReference type="FunFam" id="2.30.30.30:FF:000003">
    <property type="entry name" value="Elongation factor P"/>
    <property type="match status" value="1"/>
</dbReference>
<evidence type="ECO:0000259" key="10">
    <source>
        <dbReference type="SMART" id="SM00841"/>
    </source>
</evidence>
<dbReference type="InterPro" id="IPR011768">
    <property type="entry name" value="Transl_elongation_fac_P"/>
</dbReference>
<evidence type="ECO:0000256" key="3">
    <source>
        <dbReference type="ARBA" id="ARBA00009479"/>
    </source>
</evidence>
<dbReference type="NCBIfam" id="TIGR00038">
    <property type="entry name" value="efp"/>
    <property type="match status" value="1"/>
</dbReference>
<reference evidence="12 13" key="1">
    <citation type="journal article" date="2015" name="Nature">
        <title>rRNA introns, odd ribosomes, and small enigmatic genomes across a large radiation of phyla.</title>
        <authorList>
            <person name="Brown C.T."/>
            <person name="Hug L.A."/>
            <person name="Thomas B.C."/>
            <person name="Sharon I."/>
            <person name="Castelle C.J."/>
            <person name="Singh A."/>
            <person name="Wilkins M.J."/>
            <person name="Williams K.H."/>
            <person name="Banfield J.F."/>
        </authorList>
    </citation>
    <scope>NUCLEOTIDE SEQUENCE [LARGE SCALE GENOMIC DNA]</scope>
</reference>
<dbReference type="Gene3D" id="2.40.50.140">
    <property type="entry name" value="Nucleic acid-binding proteins"/>
    <property type="match status" value="2"/>
</dbReference>
<evidence type="ECO:0000256" key="5">
    <source>
        <dbReference type="ARBA" id="ARBA00022768"/>
    </source>
</evidence>
<comment type="similarity">
    <text evidence="3 7 9">Belongs to the elongation factor P family.</text>
</comment>
<dbReference type="Pfam" id="PF09285">
    <property type="entry name" value="Elong-fact-P_C"/>
    <property type="match status" value="1"/>
</dbReference>
<dbReference type="PIRSF" id="PIRSF005901">
    <property type="entry name" value="EF-P"/>
    <property type="match status" value="1"/>
</dbReference>
<dbReference type="Gene3D" id="2.30.30.30">
    <property type="match status" value="1"/>
</dbReference>
<dbReference type="Proteomes" id="UP000034108">
    <property type="component" value="Unassembled WGS sequence"/>
</dbReference>
<dbReference type="SUPFAM" id="SSF50104">
    <property type="entry name" value="Translation proteins SH3-like domain"/>
    <property type="match status" value="1"/>
</dbReference>
<dbReference type="CDD" id="cd04470">
    <property type="entry name" value="S1_EF-P_repeat_1"/>
    <property type="match status" value="1"/>
</dbReference>
<keyword evidence="5 7" id="KW-0251">Elongation factor</keyword>
<dbReference type="InterPro" id="IPR020599">
    <property type="entry name" value="Transl_elong_fac_P/YeiP"/>
</dbReference>
<dbReference type="SMART" id="SM00841">
    <property type="entry name" value="Elong-fact-P_C"/>
    <property type="match status" value="1"/>
</dbReference>
<dbReference type="InterPro" id="IPR012340">
    <property type="entry name" value="NA-bd_OB-fold"/>
</dbReference>
<dbReference type="FunFam" id="2.40.50.140:FF:000009">
    <property type="entry name" value="Elongation factor P"/>
    <property type="match status" value="1"/>
</dbReference>
<evidence type="ECO:0000256" key="2">
    <source>
        <dbReference type="ARBA" id="ARBA00004815"/>
    </source>
</evidence>
<dbReference type="InterPro" id="IPR015365">
    <property type="entry name" value="Elong-fact-P_C"/>
</dbReference>
<keyword evidence="4 7" id="KW-0963">Cytoplasm</keyword>
<dbReference type="InterPro" id="IPR008991">
    <property type="entry name" value="Translation_prot_SH3-like_sf"/>
</dbReference>
<proteinExistence type="inferred from homology"/>
<dbReference type="GO" id="GO:0005829">
    <property type="term" value="C:cytosol"/>
    <property type="evidence" value="ECO:0007669"/>
    <property type="project" value="UniProtKB-ARBA"/>
</dbReference>
<dbReference type="NCBIfam" id="NF001810">
    <property type="entry name" value="PRK00529.1"/>
    <property type="match status" value="1"/>
</dbReference>
<name>A0A0G0VGG8_9BACT</name>
<dbReference type="EMBL" id="LCAV01000002">
    <property type="protein sequence ID" value="KKR99908.1"/>
    <property type="molecule type" value="Genomic_DNA"/>
</dbReference>
<dbReference type="UniPathway" id="UPA00345"/>
<dbReference type="PANTHER" id="PTHR30053:SF12">
    <property type="entry name" value="ELONGATION FACTOR P (EF-P) FAMILY PROTEIN"/>
    <property type="match status" value="1"/>
</dbReference>
<protein>
    <recommendedName>
        <fullName evidence="7 8">Elongation factor P</fullName>
        <shortName evidence="7">EF-P</shortName>
    </recommendedName>
</protein>
<feature type="domain" description="Elongation factor P C-terminal" evidence="10">
    <location>
        <begin position="129"/>
        <end position="185"/>
    </location>
</feature>
<feature type="domain" description="Translation elongation factor P/YeiP central" evidence="11">
    <location>
        <begin position="67"/>
        <end position="121"/>
    </location>
</feature>
<dbReference type="Pfam" id="PF01132">
    <property type="entry name" value="EFP"/>
    <property type="match status" value="1"/>
</dbReference>
<comment type="function">
    <text evidence="7">Involved in peptide bond synthesis. Stimulates efficient translation and peptide-bond synthesis on native or reconstituted 70S ribosomes in vitro. Probably functions indirectly by altering the affinity of the ribosome for aminoacyl-tRNA, thus increasing their reactivity as acceptors for peptidyl transferase.</text>
</comment>
<accession>A0A0G0VGG8</accession>